<comment type="caution">
    <text evidence="8">The sequence shown here is derived from an EMBL/GenBank/DDBJ whole genome shotgun (WGS) entry which is preliminary data.</text>
</comment>
<dbReference type="InterPro" id="IPR011990">
    <property type="entry name" value="TPR-like_helical_dom_sf"/>
</dbReference>
<evidence type="ECO:0000313" key="8">
    <source>
        <dbReference type="EMBL" id="GAA0372282.1"/>
    </source>
</evidence>
<dbReference type="PROSITE" id="PS00194">
    <property type="entry name" value="THIOREDOXIN_1"/>
    <property type="match status" value="1"/>
</dbReference>
<dbReference type="PROSITE" id="PS51352">
    <property type="entry name" value="THIOREDOXIN_2"/>
    <property type="match status" value="1"/>
</dbReference>
<keyword evidence="3" id="KW-0249">Electron transport</keyword>
<keyword evidence="9" id="KW-1185">Reference proteome</keyword>
<sequence length="285" mass="31703">MEEFVENIVNIDLNNFQQVMLEASQQKLVMVDFWADWCEPCKNLMPILEKLAGEYASDLILAKVNCDEQQQIAMQFGVRSLPTVILVKDGQPIDGFAGLQSESEIRTLLEKHLPSPADNLLEQARQSLADGDAQQAFTLAKQALDLDSQRADIKLVLVEAYLDLGRLPQARELLDSITMVDQDAQYQSLKGRLELAEQAADTPEIKALQDALAQAPDDLALKVKLAVQLQQAGRVEEALELLLAVLQKDLAFADAKKVMLDSLNALPAGDPLASRYRRRLYSLLY</sequence>
<name>A0ABN0XT90_9ALTE</name>
<dbReference type="Pfam" id="PF14559">
    <property type="entry name" value="TPR_19"/>
    <property type="match status" value="1"/>
</dbReference>
<dbReference type="PANTHER" id="PTHR45663:SF11">
    <property type="entry name" value="GEO12009P1"/>
    <property type="match status" value="1"/>
</dbReference>
<proteinExistence type="inferred from homology"/>
<evidence type="ECO:0000256" key="6">
    <source>
        <dbReference type="NCBIfam" id="TIGR01068"/>
    </source>
</evidence>
<comment type="similarity">
    <text evidence="1">Belongs to the thioredoxin family.</text>
</comment>
<evidence type="ECO:0000256" key="4">
    <source>
        <dbReference type="ARBA" id="ARBA00023157"/>
    </source>
</evidence>
<dbReference type="NCBIfam" id="TIGR01068">
    <property type="entry name" value="thioredoxin"/>
    <property type="match status" value="1"/>
</dbReference>
<keyword evidence="5" id="KW-0676">Redox-active center</keyword>
<evidence type="ECO:0000256" key="3">
    <source>
        <dbReference type="ARBA" id="ARBA00022982"/>
    </source>
</evidence>
<accession>A0ABN0XT90</accession>
<dbReference type="Proteomes" id="UP001501757">
    <property type="component" value="Unassembled WGS sequence"/>
</dbReference>
<dbReference type="RefSeq" id="WP_343847279.1">
    <property type="nucleotide sequence ID" value="NZ_BAAAEI010000028.1"/>
</dbReference>
<feature type="domain" description="Thioredoxin" evidence="7">
    <location>
        <begin position="1"/>
        <end position="114"/>
    </location>
</feature>
<dbReference type="Pfam" id="PF00085">
    <property type="entry name" value="Thioredoxin"/>
    <property type="match status" value="1"/>
</dbReference>
<dbReference type="SUPFAM" id="SSF52833">
    <property type="entry name" value="Thioredoxin-like"/>
    <property type="match status" value="1"/>
</dbReference>
<dbReference type="Gene3D" id="1.25.40.10">
    <property type="entry name" value="Tetratricopeptide repeat domain"/>
    <property type="match status" value="2"/>
</dbReference>
<dbReference type="InterPro" id="IPR036249">
    <property type="entry name" value="Thioredoxin-like_sf"/>
</dbReference>
<evidence type="ECO:0000259" key="7">
    <source>
        <dbReference type="PROSITE" id="PS51352"/>
    </source>
</evidence>
<dbReference type="InterPro" id="IPR017937">
    <property type="entry name" value="Thioredoxin_CS"/>
</dbReference>
<evidence type="ECO:0000256" key="2">
    <source>
        <dbReference type="ARBA" id="ARBA00022448"/>
    </source>
</evidence>
<keyword evidence="2" id="KW-0813">Transport</keyword>
<dbReference type="Pfam" id="PF14561">
    <property type="entry name" value="TPR_20"/>
    <property type="match status" value="1"/>
</dbReference>
<keyword evidence="4" id="KW-1015">Disulfide bond</keyword>
<dbReference type="SUPFAM" id="SSF48452">
    <property type="entry name" value="TPR-like"/>
    <property type="match status" value="1"/>
</dbReference>
<dbReference type="Gene3D" id="3.40.30.10">
    <property type="entry name" value="Glutaredoxin"/>
    <property type="match status" value="1"/>
</dbReference>
<dbReference type="InterPro" id="IPR005746">
    <property type="entry name" value="Thioredoxin"/>
</dbReference>
<organism evidence="8 9">
    <name type="scientific">Bowmanella denitrificans</name>
    <dbReference type="NCBI Taxonomy" id="366582"/>
    <lineage>
        <taxon>Bacteria</taxon>
        <taxon>Pseudomonadati</taxon>
        <taxon>Pseudomonadota</taxon>
        <taxon>Gammaproteobacteria</taxon>
        <taxon>Alteromonadales</taxon>
        <taxon>Alteromonadaceae</taxon>
        <taxon>Bowmanella</taxon>
    </lineage>
</organism>
<evidence type="ECO:0000256" key="5">
    <source>
        <dbReference type="ARBA" id="ARBA00023284"/>
    </source>
</evidence>
<gene>
    <name evidence="8" type="primary">cnoX</name>
    <name evidence="8" type="ORF">GCM10009092_40680</name>
</gene>
<evidence type="ECO:0000256" key="1">
    <source>
        <dbReference type="ARBA" id="ARBA00008987"/>
    </source>
</evidence>
<dbReference type="PRINTS" id="PR00421">
    <property type="entry name" value="THIOREDOXIN"/>
</dbReference>
<dbReference type="InterPro" id="IPR013766">
    <property type="entry name" value="Thioredoxin_domain"/>
</dbReference>
<dbReference type="EMBL" id="BAAAEI010000028">
    <property type="protein sequence ID" value="GAA0372282.1"/>
    <property type="molecule type" value="Genomic_DNA"/>
</dbReference>
<dbReference type="PANTHER" id="PTHR45663">
    <property type="entry name" value="GEO12009P1"/>
    <property type="match status" value="1"/>
</dbReference>
<reference evidence="8 9" key="1">
    <citation type="journal article" date="2019" name="Int. J. Syst. Evol. Microbiol.">
        <title>The Global Catalogue of Microorganisms (GCM) 10K type strain sequencing project: providing services to taxonomists for standard genome sequencing and annotation.</title>
        <authorList>
            <consortium name="The Broad Institute Genomics Platform"/>
            <consortium name="The Broad Institute Genome Sequencing Center for Infectious Disease"/>
            <person name="Wu L."/>
            <person name="Ma J."/>
        </authorList>
    </citation>
    <scope>NUCLEOTIDE SEQUENCE [LARGE SCALE GENOMIC DNA]</scope>
    <source>
        <strain evidence="8 9">JCM 13378</strain>
    </source>
</reference>
<evidence type="ECO:0000313" key="9">
    <source>
        <dbReference type="Proteomes" id="UP001501757"/>
    </source>
</evidence>
<dbReference type="CDD" id="cd02956">
    <property type="entry name" value="ybbN"/>
    <property type="match status" value="1"/>
</dbReference>
<protein>
    <recommendedName>
        <fullName evidence="6">Thioredoxin</fullName>
    </recommendedName>
</protein>